<dbReference type="InterPro" id="IPR025833">
    <property type="entry name" value="GDYXXLXY"/>
</dbReference>
<keyword evidence="2" id="KW-1185">Reference proteome</keyword>
<dbReference type="STRING" id="478744.SAMN05444359_101418"/>
<dbReference type="AlphaFoldDB" id="A0A1H8ZQR2"/>
<protein>
    <submittedName>
        <fullName evidence="1">Uncharacterized membrane-anchored protein</fullName>
    </submittedName>
</protein>
<dbReference type="EMBL" id="FOFB01000001">
    <property type="protein sequence ID" value="SEP66849.1"/>
    <property type="molecule type" value="Genomic_DNA"/>
</dbReference>
<organism evidence="1 2">
    <name type="scientific">Neolewinella agarilytica</name>
    <dbReference type="NCBI Taxonomy" id="478744"/>
    <lineage>
        <taxon>Bacteria</taxon>
        <taxon>Pseudomonadati</taxon>
        <taxon>Bacteroidota</taxon>
        <taxon>Saprospiria</taxon>
        <taxon>Saprospirales</taxon>
        <taxon>Lewinellaceae</taxon>
        <taxon>Neolewinella</taxon>
    </lineage>
</organism>
<dbReference type="RefSeq" id="WP_090165121.1">
    <property type="nucleotide sequence ID" value="NZ_FOFB01000001.1"/>
</dbReference>
<dbReference type="Proteomes" id="UP000199021">
    <property type="component" value="Unassembled WGS sequence"/>
</dbReference>
<dbReference type="InParanoid" id="A0A1H8ZQR2"/>
<gene>
    <name evidence="1" type="ORF">SAMN05444359_101418</name>
</gene>
<name>A0A1H8ZQR2_9BACT</name>
<evidence type="ECO:0000313" key="2">
    <source>
        <dbReference type="Proteomes" id="UP000199021"/>
    </source>
</evidence>
<proteinExistence type="predicted"/>
<evidence type="ECO:0000313" key="1">
    <source>
        <dbReference type="EMBL" id="SEP66849.1"/>
    </source>
</evidence>
<dbReference type="OrthoDB" id="4868247at2"/>
<reference evidence="2" key="1">
    <citation type="submission" date="2016-10" db="EMBL/GenBank/DDBJ databases">
        <authorList>
            <person name="Varghese N."/>
            <person name="Submissions S."/>
        </authorList>
    </citation>
    <scope>NUCLEOTIDE SEQUENCE [LARGE SCALE GENOMIC DNA]</scope>
    <source>
        <strain evidence="2">DSM 24740</strain>
    </source>
</reference>
<dbReference type="Pfam" id="PF14345">
    <property type="entry name" value="GDYXXLXY"/>
    <property type="match status" value="1"/>
</dbReference>
<sequence length="161" mass="18012">MKTLTKALISLNLLALLLYLGWYIHQKETILSEGQLVLLELAPVDPRSLMQGDYMILNYAISRGLPSDSIQKRGYVIVTLDENGVAVRQRLQAGTSPLAEGELLLNYTGDRWQINVGAESYFFEEGSAETFEAAKYGGLRIDNKGNSLLVGLYDEERRLLQ</sequence>
<accession>A0A1H8ZQR2</accession>